<dbReference type="InterPro" id="IPR050828">
    <property type="entry name" value="C-type_lectin/matrix_domain"/>
</dbReference>
<dbReference type="PANTHER" id="PTHR45710">
    <property type="entry name" value="C-TYPE LECTIN DOMAIN-CONTAINING PROTEIN 180"/>
    <property type="match status" value="1"/>
</dbReference>
<dbReference type="Gene3D" id="3.10.100.10">
    <property type="entry name" value="Mannose-Binding Protein A, subunit A"/>
    <property type="match status" value="1"/>
</dbReference>
<protein>
    <submittedName>
        <fullName evidence="3">CLC2E protein</fullName>
    </submittedName>
</protein>
<feature type="non-terminal residue" evidence="3">
    <location>
        <position position="1"/>
    </location>
</feature>
<dbReference type="Proteomes" id="UP000613066">
    <property type="component" value="Unassembled WGS sequence"/>
</dbReference>
<comment type="caution">
    <text evidence="3">The sequence shown here is derived from an EMBL/GenBank/DDBJ whole genome shotgun (WGS) entry which is preliminary data.</text>
</comment>
<dbReference type="Pfam" id="PF00059">
    <property type="entry name" value="Lectin_C"/>
    <property type="match status" value="1"/>
</dbReference>
<keyword evidence="4" id="KW-1185">Reference proteome</keyword>
<evidence type="ECO:0000259" key="2">
    <source>
        <dbReference type="Pfam" id="PF00059"/>
    </source>
</evidence>
<evidence type="ECO:0000256" key="1">
    <source>
        <dbReference type="ARBA" id="ARBA00004401"/>
    </source>
</evidence>
<sequence>QRFFSLKAFIARYQGLANLWIRLHREGGDTHWTWTNGAAFTARLFVAQVGSPCAYLNEDRISSSHCHTQKNWLCSKPNKYIL</sequence>
<dbReference type="InterPro" id="IPR001304">
    <property type="entry name" value="C-type_lectin-like"/>
</dbReference>
<reference evidence="3" key="1">
    <citation type="submission" date="2019-09" db="EMBL/GenBank/DDBJ databases">
        <title>Bird 10,000 Genomes (B10K) Project - Family phase.</title>
        <authorList>
            <person name="Zhang G."/>
        </authorList>
    </citation>
    <scope>NUCLEOTIDE SEQUENCE</scope>
    <source>
        <strain evidence="3">B10K-DU-001-08</strain>
        <tissue evidence="3">Muscle</tissue>
    </source>
</reference>
<dbReference type="InterPro" id="IPR016187">
    <property type="entry name" value="CTDL_fold"/>
</dbReference>
<proteinExistence type="predicted"/>
<accession>A0A851NKB6</accession>
<dbReference type="InterPro" id="IPR016186">
    <property type="entry name" value="C-type_lectin-like/link_sf"/>
</dbReference>
<organism evidence="3 4">
    <name type="scientific">Penelope pileata</name>
    <dbReference type="NCBI Taxonomy" id="1118817"/>
    <lineage>
        <taxon>Eukaryota</taxon>
        <taxon>Metazoa</taxon>
        <taxon>Chordata</taxon>
        <taxon>Craniata</taxon>
        <taxon>Vertebrata</taxon>
        <taxon>Euteleostomi</taxon>
        <taxon>Archelosauria</taxon>
        <taxon>Archosauria</taxon>
        <taxon>Dinosauria</taxon>
        <taxon>Saurischia</taxon>
        <taxon>Theropoda</taxon>
        <taxon>Coelurosauria</taxon>
        <taxon>Aves</taxon>
        <taxon>Neognathae</taxon>
        <taxon>Galloanserae</taxon>
        <taxon>Galliformes</taxon>
        <taxon>Cracidae</taxon>
        <taxon>Penelope</taxon>
    </lineage>
</organism>
<dbReference type="OrthoDB" id="9906043at2759"/>
<name>A0A851NKB6_9GALL</name>
<dbReference type="EMBL" id="WBMW01001475">
    <property type="protein sequence ID" value="NXC40637.1"/>
    <property type="molecule type" value="Genomic_DNA"/>
</dbReference>
<dbReference type="PANTHER" id="PTHR45710:SF35">
    <property type="entry name" value="C-TYPE LECTIN DOMAIN FAMILY 2 MEMBER D"/>
    <property type="match status" value="1"/>
</dbReference>
<feature type="non-terminal residue" evidence="3">
    <location>
        <position position="82"/>
    </location>
</feature>
<evidence type="ECO:0000313" key="4">
    <source>
        <dbReference type="Proteomes" id="UP000613066"/>
    </source>
</evidence>
<comment type="subcellular location">
    <subcellularLocation>
        <location evidence="1">Cell membrane</location>
        <topology evidence="1">Single-pass type II membrane protein</topology>
    </subcellularLocation>
</comment>
<evidence type="ECO:0000313" key="3">
    <source>
        <dbReference type="EMBL" id="NXC40637.1"/>
    </source>
</evidence>
<gene>
    <name evidence="3" type="primary">Clec2e_2</name>
    <name evidence="3" type="ORF">PENPIL_R04443</name>
</gene>
<feature type="domain" description="C-type lectin" evidence="2">
    <location>
        <begin position="17"/>
        <end position="76"/>
    </location>
</feature>
<dbReference type="GO" id="GO:0005886">
    <property type="term" value="C:plasma membrane"/>
    <property type="evidence" value="ECO:0007669"/>
    <property type="project" value="UniProtKB-SubCell"/>
</dbReference>
<dbReference type="AlphaFoldDB" id="A0A851NKB6"/>
<dbReference type="SUPFAM" id="SSF56436">
    <property type="entry name" value="C-type lectin-like"/>
    <property type="match status" value="1"/>
</dbReference>